<evidence type="ECO:0000256" key="13">
    <source>
        <dbReference type="ARBA" id="ARBA00042156"/>
    </source>
</evidence>
<evidence type="ECO:0000256" key="2">
    <source>
        <dbReference type="ARBA" id="ARBA00022490"/>
    </source>
</evidence>
<dbReference type="PROSITE" id="PS00211">
    <property type="entry name" value="ABC_TRANSPORTER_1"/>
    <property type="match status" value="1"/>
</dbReference>
<dbReference type="SMART" id="SM00382">
    <property type="entry name" value="AAA"/>
    <property type="match status" value="2"/>
</dbReference>
<accession>A0ABS3HH63</accession>
<dbReference type="InterPro" id="IPR027417">
    <property type="entry name" value="P-loop_NTPase"/>
</dbReference>
<evidence type="ECO:0000259" key="14">
    <source>
        <dbReference type="PROSITE" id="PS50893"/>
    </source>
</evidence>
<dbReference type="Proteomes" id="UP000664495">
    <property type="component" value="Unassembled WGS sequence"/>
</dbReference>
<evidence type="ECO:0000256" key="3">
    <source>
        <dbReference type="ARBA" id="ARBA00022737"/>
    </source>
</evidence>
<evidence type="ECO:0000256" key="10">
    <source>
        <dbReference type="ARBA" id="ARBA00023204"/>
    </source>
</evidence>
<keyword evidence="6" id="KW-0228">DNA excision</keyword>
<keyword evidence="2" id="KW-0963">Cytoplasm</keyword>
<keyword evidence="3" id="KW-0677">Repeat</keyword>
<evidence type="ECO:0000256" key="11">
    <source>
        <dbReference type="ARBA" id="ARBA00038000"/>
    </source>
</evidence>
<keyword evidence="16" id="KW-1185">Reference proteome</keyword>
<dbReference type="Gene3D" id="1.20.1580.10">
    <property type="entry name" value="ABC transporter ATPase like domain"/>
    <property type="match status" value="2"/>
</dbReference>
<keyword evidence="8" id="KW-0267">Excision nuclease</keyword>
<dbReference type="PROSITE" id="PS50893">
    <property type="entry name" value="ABC_TRANSPORTER_2"/>
    <property type="match status" value="1"/>
</dbReference>
<evidence type="ECO:0000256" key="5">
    <source>
        <dbReference type="ARBA" id="ARBA00022763"/>
    </source>
</evidence>
<dbReference type="InterPro" id="IPR003593">
    <property type="entry name" value="AAA+_ATPase"/>
</dbReference>
<dbReference type="CDD" id="cd03270">
    <property type="entry name" value="ABC_UvrA_I"/>
    <property type="match status" value="1"/>
</dbReference>
<keyword evidence="10" id="KW-0234">DNA repair</keyword>
<proteinExistence type="inferred from homology"/>
<protein>
    <recommendedName>
        <fullName evidence="12">UvrABC system protein A</fullName>
    </recommendedName>
    <alternativeName>
        <fullName evidence="13">Excinuclease ABC subunit A</fullName>
    </alternativeName>
</protein>
<dbReference type="PANTHER" id="PTHR43152">
    <property type="entry name" value="UVRABC SYSTEM PROTEIN A"/>
    <property type="match status" value="1"/>
</dbReference>
<evidence type="ECO:0000256" key="8">
    <source>
        <dbReference type="ARBA" id="ARBA00022881"/>
    </source>
</evidence>
<sequence length="752" mass="83545">MSQTISIFGARSNNLKNISIFIPKGKITVVTGLSGSGKSSLVFDTLAAESQRLLNETYSSYIQQMLPHYERPIVDKIENLPVSIVIDQKKIGGNIRSTVGTATDIYASLRLLYSRIAQPFIGYSMIYSFNNPTGMCPNCQGTGECLTFDLQELIDFDRSLTEGAIQFPTFQPGGWRLTRYTESGYFDNHKKIKDFSEAELKRLLYDKGSKPINATDKFPKTGFYTGVIDRIQKTVIEKDSKQYQKDINRVTTTVECPECHGSRVNSLVRSAKINNVSIADCVTMPIQELLDFLSSIENDQVETILIDLKNRLKTMISVGLDYLTLGRTTGTLSGGESQRLKMTKHLNSSLSDVLYIFDEPSVGLHPEDIIGINKIFTMLREKGNTVVLVDHDPDIIRIADFIVELGPSAGAKGGEITFQGSYPAFLESNTLTAKALKKPHRLTSNRTSYTDFYTLENVSAHNIKNQSVELPKAALTVVSGLAGSGKSTLIRKLFTKKYPEAITFDQTPIRGSNRSNLLTYLGIFDAIRREYAKSSGKSASLFTFNGTGACPECKGKGYIKYDLAYMGDVRQVCEKCQGKRYNQEALKYRWNGYTIDELFGLTVSEACTLITVPEIKKALDVLVETNLAYVTLGQSLDTLSGGERQRLKIAAMLLKEDMAEAPTMIFDEPSTGLHESDIESLLVLLRKLKKRGKTLIVLEHNLSIISQADWIIDLGPRGGINGGHVLFQGILSDLLNCQKSYTAKHLKTFFNQ</sequence>
<keyword evidence="9" id="KW-0238">DNA-binding</keyword>
<gene>
    <name evidence="15" type="ORF">JZO85_08440</name>
</gene>
<dbReference type="Pfam" id="PF00005">
    <property type="entry name" value="ABC_tran"/>
    <property type="match status" value="1"/>
</dbReference>
<keyword evidence="7" id="KW-0067">ATP-binding</keyword>
<organism evidence="15 16">
    <name type="scientific">Candidatus Enterococcus murrayae</name>
    <dbReference type="NCBI Taxonomy" id="2815321"/>
    <lineage>
        <taxon>Bacteria</taxon>
        <taxon>Bacillati</taxon>
        <taxon>Bacillota</taxon>
        <taxon>Bacilli</taxon>
        <taxon>Lactobacillales</taxon>
        <taxon>Enterococcaceae</taxon>
        <taxon>Enterococcus</taxon>
    </lineage>
</organism>
<keyword evidence="4" id="KW-0547">Nucleotide-binding</keyword>
<evidence type="ECO:0000313" key="15">
    <source>
        <dbReference type="EMBL" id="MBO0452294.1"/>
    </source>
</evidence>
<dbReference type="Gene3D" id="1.10.8.280">
    <property type="entry name" value="ABC transporter ATPase domain-like"/>
    <property type="match status" value="1"/>
</dbReference>
<name>A0ABS3HH63_9ENTE</name>
<dbReference type="RefSeq" id="WP_207108070.1">
    <property type="nucleotide sequence ID" value="NZ_JAFLVR010000020.1"/>
</dbReference>
<evidence type="ECO:0000256" key="6">
    <source>
        <dbReference type="ARBA" id="ARBA00022769"/>
    </source>
</evidence>
<evidence type="ECO:0000256" key="12">
    <source>
        <dbReference type="ARBA" id="ARBA00039316"/>
    </source>
</evidence>
<dbReference type="SUPFAM" id="SSF52540">
    <property type="entry name" value="P-loop containing nucleoside triphosphate hydrolases"/>
    <property type="match status" value="2"/>
</dbReference>
<comment type="similarity">
    <text evidence="11">Belongs to the ABC transporter superfamily. UvrA family.</text>
</comment>
<dbReference type="InterPro" id="IPR003439">
    <property type="entry name" value="ABC_transporter-like_ATP-bd"/>
</dbReference>
<dbReference type="EMBL" id="JAFLVR010000020">
    <property type="protein sequence ID" value="MBO0452294.1"/>
    <property type="molecule type" value="Genomic_DNA"/>
</dbReference>
<dbReference type="InterPro" id="IPR017871">
    <property type="entry name" value="ABC_transporter-like_CS"/>
</dbReference>
<evidence type="ECO:0000313" key="16">
    <source>
        <dbReference type="Proteomes" id="UP000664495"/>
    </source>
</evidence>
<keyword evidence="5" id="KW-0227">DNA damage</keyword>
<comment type="caution">
    <text evidence="15">The sequence shown here is derived from an EMBL/GenBank/DDBJ whole genome shotgun (WGS) entry which is preliminary data.</text>
</comment>
<reference evidence="15 16" key="1">
    <citation type="submission" date="2021-03" db="EMBL/GenBank/DDBJ databases">
        <title>Enterococcal diversity collection.</title>
        <authorList>
            <person name="Gilmore M.S."/>
            <person name="Schwartzman J."/>
            <person name="Van Tyne D."/>
            <person name="Martin M."/>
            <person name="Earl A.M."/>
            <person name="Manson A.L."/>
            <person name="Straub T."/>
            <person name="Salamzade R."/>
            <person name="Saavedra J."/>
            <person name="Lebreton F."/>
            <person name="Prichula J."/>
            <person name="Schaufler K."/>
            <person name="Gaca A."/>
            <person name="Sgardioli B."/>
            <person name="Wagenaar J."/>
            <person name="Strong T."/>
        </authorList>
    </citation>
    <scope>NUCLEOTIDE SEQUENCE [LARGE SCALE GENOMIC DNA]</scope>
    <source>
        <strain evidence="15 16">MJM16</strain>
    </source>
</reference>
<evidence type="ECO:0000256" key="7">
    <source>
        <dbReference type="ARBA" id="ARBA00022840"/>
    </source>
</evidence>
<evidence type="ECO:0000256" key="9">
    <source>
        <dbReference type="ARBA" id="ARBA00023125"/>
    </source>
</evidence>
<evidence type="ECO:0000256" key="4">
    <source>
        <dbReference type="ARBA" id="ARBA00022741"/>
    </source>
</evidence>
<dbReference type="Gene3D" id="3.40.50.300">
    <property type="entry name" value="P-loop containing nucleotide triphosphate hydrolases"/>
    <property type="match status" value="2"/>
</dbReference>
<dbReference type="PANTHER" id="PTHR43152:SF3">
    <property type="entry name" value="UVRABC SYSTEM PROTEIN A"/>
    <property type="match status" value="1"/>
</dbReference>
<comment type="subcellular location">
    <subcellularLocation>
        <location evidence="1">Cytoplasm</location>
    </subcellularLocation>
</comment>
<evidence type="ECO:0000256" key="1">
    <source>
        <dbReference type="ARBA" id="ARBA00004496"/>
    </source>
</evidence>
<feature type="domain" description="ABC transporter" evidence="14">
    <location>
        <begin position="447"/>
        <end position="747"/>
    </location>
</feature>